<keyword evidence="2" id="KW-0238">DNA-binding</keyword>
<name>A0A840NGJ4_9PSEU</name>
<dbReference type="AlphaFoldDB" id="A0A840NGJ4"/>
<protein>
    <submittedName>
        <fullName evidence="2">Putative DNA-binding transcriptional regulator AlpA</fullName>
    </submittedName>
</protein>
<dbReference type="Pfam" id="PF12728">
    <property type="entry name" value="HTH_17"/>
    <property type="match status" value="1"/>
</dbReference>
<dbReference type="GO" id="GO:0003677">
    <property type="term" value="F:DNA binding"/>
    <property type="evidence" value="ECO:0007669"/>
    <property type="project" value="UniProtKB-KW"/>
</dbReference>
<evidence type="ECO:0000313" key="3">
    <source>
        <dbReference type="Proteomes" id="UP000580474"/>
    </source>
</evidence>
<dbReference type="RefSeq" id="WP_184476879.1">
    <property type="nucleotide sequence ID" value="NZ_JACHIV010000001.1"/>
</dbReference>
<accession>A0A840NGJ4</accession>
<evidence type="ECO:0000313" key="2">
    <source>
        <dbReference type="EMBL" id="MBB5067387.1"/>
    </source>
</evidence>
<dbReference type="InterPro" id="IPR009061">
    <property type="entry name" value="DNA-bd_dom_put_sf"/>
</dbReference>
<keyword evidence="3" id="KW-1185">Reference proteome</keyword>
<dbReference type="InterPro" id="IPR041657">
    <property type="entry name" value="HTH_17"/>
</dbReference>
<reference evidence="2 3" key="1">
    <citation type="submission" date="2020-08" db="EMBL/GenBank/DDBJ databases">
        <title>Sequencing the genomes of 1000 actinobacteria strains.</title>
        <authorList>
            <person name="Klenk H.-P."/>
        </authorList>
    </citation>
    <scope>NUCLEOTIDE SEQUENCE [LARGE SCALE GENOMIC DNA]</scope>
    <source>
        <strain evidence="2 3">DSM 45582</strain>
    </source>
</reference>
<organism evidence="2 3">
    <name type="scientific">Saccharopolyspora gloriosae</name>
    <dbReference type="NCBI Taxonomy" id="455344"/>
    <lineage>
        <taxon>Bacteria</taxon>
        <taxon>Bacillati</taxon>
        <taxon>Actinomycetota</taxon>
        <taxon>Actinomycetes</taxon>
        <taxon>Pseudonocardiales</taxon>
        <taxon>Pseudonocardiaceae</taxon>
        <taxon>Saccharopolyspora</taxon>
    </lineage>
</organism>
<dbReference type="Proteomes" id="UP000580474">
    <property type="component" value="Unassembled WGS sequence"/>
</dbReference>
<comment type="caution">
    <text evidence="2">The sequence shown here is derived from an EMBL/GenBank/DDBJ whole genome shotgun (WGS) entry which is preliminary data.</text>
</comment>
<dbReference type="InterPro" id="IPR036388">
    <property type="entry name" value="WH-like_DNA-bd_sf"/>
</dbReference>
<gene>
    <name evidence="2" type="ORF">BJ969_000475</name>
</gene>
<feature type="domain" description="Helix-turn-helix" evidence="1">
    <location>
        <begin position="9"/>
        <end position="54"/>
    </location>
</feature>
<evidence type="ECO:0000259" key="1">
    <source>
        <dbReference type="Pfam" id="PF12728"/>
    </source>
</evidence>
<dbReference type="EMBL" id="JACHIV010000001">
    <property type="protein sequence ID" value="MBB5067387.1"/>
    <property type="molecule type" value="Genomic_DNA"/>
</dbReference>
<sequence length="57" mass="6793">MLRNLWGPGDVASYFGIPVQTVYQWRHKKYGPPCRKIGRHLRYKPEEVESWFNSLEA</sequence>
<dbReference type="SUPFAM" id="SSF46955">
    <property type="entry name" value="Putative DNA-binding domain"/>
    <property type="match status" value="1"/>
</dbReference>
<dbReference type="Gene3D" id="1.10.10.10">
    <property type="entry name" value="Winged helix-like DNA-binding domain superfamily/Winged helix DNA-binding domain"/>
    <property type="match status" value="1"/>
</dbReference>
<proteinExistence type="predicted"/>